<accession>A0A362WWZ9</accession>
<dbReference type="EMBL" id="PVEO01000018">
    <property type="protein sequence ID" value="PQV44735.1"/>
    <property type="molecule type" value="Genomic_DNA"/>
</dbReference>
<evidence type="ECO:0000256" key="1">
    <source>
        <dbReference type="SAM" id="Phobius"/>
    </source>
</evidence>
<dbReference type="AlphaFoldDB" id="A0A362WWZ9"/>
<sequence>MNREYHLSFCKICTNRKSSLKDGLICSLTGKIAEFEKNCTNFKIDRLELEKIKNRFETEINENYATTKLESFFSEREFEKPKKNRNRKYLTKEKTHGLEFKRDKNYDKQILVMIGVIIVMLLYGNYKNGFSWDLNSTNIIGILIMLILSVYFFYKALYHKYKTIITIDENGIHQKEKTLHWNNILDYGIIRGKGDNSMEKKIIIGTISSGIQKINISELNVTPEEFIEIIQLNKKTFYNNV</sequence>
<keyword evidence="1" id="KW-1133">Transmembrane helix</keyword>
<keyword evidence="1" id="KW-0472">Membrane</keyword>
<proteinExistence type="predicted"/>
<name>A0A362WWZ9_9FLAO</name>
<keyword evidence="1" id="KW-0812">Transmembrane</keyword>
<feature type="transmembrane region" description="Helical" evidence="1">
    <location>
        <begin position="110"/>
        <end position="126"/>
    </location>
</feature>
<comment type="caution">
    <text evidence="2">The sequence shown here is derived from an EMBL/GenBank/DDBJ whole genome shotgun (WGS) entry which is preliminary data.</text>
</comment>
<feature type="transmembrane region" description="Helical" evidence="1">
    <location>
        <begin position="138"/>
        <end position="154"/>
    </location>
</feature>
<evidence type="ECO:0000313" key="2">
    <source>
        <dbReference type="EMBL" id="PQV44735.1"/>
    </source>
</evidence>
<gene>
    <name evidence="2" type="ORF">CLV33_11814</name>
</gene>
<organism evidence="2 3">
    <name type="scientific">Jejuia pallidilutea</name>
    <dbReference type="NCBI Taxonomy" id="504487"/>
    <lineage>
        <taxon>Bacteria</taxon>
        <taxon>Pseudomonadati</taxon>
        <taxon>Bacteroidota</taxon>
        <taxon>Flavobacteriia</taxon>
        <taxon>Flavobacteriales</taxon>
        <taxon>Flavobacteriaceae</taxon>
        <taxon>Jejuia</taxon>
    </lineage>
</organism>
<dbReference type="Proteomes" id="UP000251545">
    <property type="component" value="Unassembled WGS sequence"/>
</dbReference>
<evidence type="ECO:0000313" key="3">
    <source>
        <dbReference type="Proteomes" id="UP000251545"/>
    </source>
</evidence>
<protein>
    <submittedName>
        <fullName evidence="2">Uncharacterized protein</fullName>
    </submittedName>
</protein>
<reference evidence="2 3" key="1">
    <citation type="submission" date="2018-02" db="EMBL/GenBank/DDBJ databases">
        <title>Genomic Encyclopedia of Archaeal and Bacterial Type Strains, Phase II (KMG-II): from individual species to whole genera.</title>
        <authorList>
            <person name="Goeker M."/>
        </authorList>
    </citation>
    <scope>NUCLEOTIDE SEQUENCE [LARGE SCALE GENOMIC DNA]</scope>
    <source>
        <strain evidence="2 3">DSM 21165</strain>
    </source>
</reference>